<dbReference type="AlphaFoldDB" id="A0ABD6B2D4"/>
<dbReference type="RefSeq" id="WP_379817741.1">
    <property type="nucleotide sequence ID" value="NZ_JBHUDH010000005.1"/>
</dbReference>
<reference evidence="2 3" key="1">
    <citation type="journal article" date="2019" name="Int. J. Syst. Evol. Microbiol.">
        <title>The Global Catalogue of Microorganisms (GCM) 10K type strain sequencing project: providing services to taxonomists for standard genome sequencing and annotation.</title>
        <authorList>
            <consortium name="The Broad Institute Genomics Platform"/>
            <consortium name="The Broad Institute Genome Sequencing Center for Infectious Disease"/>
            <person name="Wu L."/>
            <person name="Ma J."/>
        </authorList>
    </citation>
    <scope>NUCLEOTIDE SEQUENCE [LARGE SCALE GENOMIC DNA]</scope>
    <source>
        <strain evidence="2 3">CGMCC 1.12285</strain>
    </source>
</reference>
<dbReference type="SUPFAM" id="SSF141571">
    <property type="entry name" value="Pentapeptide repeat-like"/>
    <property type="match status" value="1"/>
</dbReference>
<keyword evidence="3" id="KW-1185">Reference proteome</keyword>
<accession>A0ABD6B2D4</accession>
<evidence type="ECO:0000313" key="3">
    <source>
        <dbReference type="Proteomes" id="UP001597111"/>
    </source>
</evidence>
<feature type="region of interest" description="Disordered" evidence="1">
    <location>
        <begin position="1"/>
        <end position="30"/>
    </location>
</feature>
<feature type="non-terminal residue" evidence="2">
    <location>
        <position position="363"/>
    </location>
</feature>
<protein>
    <submittedName>
        <fullName evidence="2">Pentapeptide repeat-containing protein</fullName>
    </submittedName>
</protein>
<gene>
    <name evidence="2" type="ORF">ACFR9S_00630</name>
</gene>
<name>A0ABD6B2D4_9EURY</name>
<dbReference type="PANTHER" id="PTHR14136">
    <property type="entry name" value="BTB_POZ DOMAIN-CONTAINING PROTEIN KCTD9"/>
    <property type="match status" value="1"/>
</dbReference>
<comment type="caution">
    <text evidence="2">The sequence shown here is derived from an EMBL/GenBank/DDBJ whole genome shotgun (WGS) entry which is preliminary data.</text>
</comment>
<dbReference type="Gene3D" id="2.160.20.80">
    <property type="entry name" value="E3 ubiquitin-protein ligase SopA"/>
    <property type="match status" value="2"/>
</dbReference>
<evidence type="ECO:0000256" key="1">
    <source>
        <dbReference type="SAM" id="MobiDB-lite"/>
    </source>
</evidence>
<dbReference type="EMBL" id="JBHUDH010000005">
    <property type="protein sequence ID" value="MFD1524805.1"/>
    <property type="molecule type" value="Genomic_DNA"/>
</dbReference>
<organism evidence="2 3">
    <name type="scientific">Halolamina salina</name>
    <dbReference type="NCBI Taxonomy" id="1220023"/>
    <lineage>
        <taxon>Archaea</taxon>
        <taxon>Methanobacteriati</taxon>
        <taxon>Methanobacteriota</taxon>
        <taxon>Stenosarchaea group</taxon>
        <taxon>Halobacteria</taxon>
        <taxon>Halobacteriales</taxon>
        <taxon>Haloferacaceae</taxon>
    </lineage>
</organism>
<proteinExistence type="predicted"/>
<dbReference type="InterPro" id="IPR051082">
    <property type="entry name" value="Pentapeptide-BTB/POZ_domain"/>
</dbReference>
<evidence type="ECO:0000313" key="2">
    <source>
        <dbReference type="EMBL" id="MFD1524805.1"/>
    </source>
</evidence>
<dbReference type="InterPro" id="IPR001646">
    <property type="entry name" value="5peptide_repeat"/>
</dbReference>
<sequence length="363" mass="39518">MRGDCSYTFDPDSGSRSADRDSSLTEPWSCPHEAHDDSEYCVVHMSPEARDDLGIDDRAVAAAVERAAEAEGREGKQLIGGNFEDLDLSYLVLETGDQFPLDLRHATVAGTLSLATAELRQPLDLRHASIGDVAFEEAVFREFVDISDAEIDGEFDAAHATFVGDVDLIGTRFRGPVSLEEGRFHGDTCLRFTEYEAAAVFDGVEFRGDANLLDDDACLEDAVFHERASFRKAEFRYADFVGATFEAVADFDEATFTGDGEFRETRFEGDASFRGAEFRGDMNVEIDDADFSGPAFGGDADFTNGQFALANFAGATFAGETLFTEAAFEEDADFRGTTFESALDLTEARFREDADLSGVSVGG</sequence>
<dbReference type="Proteomes" id="UP001597111">
    <property type="component" value="Unassembled WGS sequence"/>
</dbReference>
<dbReference type="Pfam" id="PF13576">
    <property type="entry name" value="Pentapeptide_3"/>
    <property type="match status" value="3"/>
</dbReference>
<dbReference type="PANTHER" id="PTHR14136:SF17">
    <property type="entry name" value="BTB_POZ DOMAIN-CONTAINING PROTEIN KCTD9"/>
    <property type="match status" value="1"/>
</dbReference>